<dbReference type="GO" id="GO:0008168">
    <property type="term" value="F:methyltransferase activity"/>
    <property type="evidence" value="ECO:0007669"/>
    <property type="project" value="UniProtKB-KW"/>
</dbReference>
<dbReference type="RefSeq" id="WP_137623393.1">
    <property type="nucleotide sequence ID" value="NZ_NXLY01000003.1"/>
</dbReference>
<keyword evidence="3" id="KW-0489">Methyltransferase</keyword>
<dbReference type="InterPro" id="IPR052021">
    <property type="entry name" value="Type-I_RS_S_subunit"/>
</dbReference>
<comment type="caution">
    <text evidence="3">The sequence shown here is derived from an EMBL/GenBank/DDBJ whole genome shotgun (WGS) entry which is preliminary data.</text>
</comment>
<evidence type="ECO:0000256" key="2">
    <source>
        <dbReference type="ARBA" id="ARBA00023125"/>
    </source>
</evidence>
<evidence type="ECO:0000313" key="3">
    <source>
        <dbReference type="EMBL" id="TKX34422.1"/>
    </source>
</evidence>
<name>A0ABY2TKP6_9BACT</name>
<keyword evidence="4" id="KW-1185">Reference proteome</keyword>
<keyword evidence="3" id="KW-0808">Transferase</keyword>
<proteinExistence type="predicted"/>
<dbReference type="EMBL" id="NXLY01000003">
    <property type="protein sequence ID" value="TKX34422.1"/>
    <property type="molecule type" value="Genomic_DNA"/>
</dbReference>
<organism evidence="3 4">
    <name type="scientific">Campylobacter taeniopygiae</name>
    <dbReference type="NCBI Taxonomy" id="2510188"/>
    <lineage>
        <taxon>Bacteria</taxon>
        <taxon>Pseudomonadati</taxon>
        <taxon>Campylobacterota</taxon>
        <taxon>Epsilonproteobacteria</taxon>
        <taxon>Campylobacterales</taxon>
        <taxon>Campylobacteraceae</taxon>
        <taxon>Campylobacter</taxon>
    </lineage>
</organism>
<dbReference type="Proteomes" id="UP000309584">
    <property type="component" value="Unassembled WGS sequence"/>
</dbReference>
<accession>A0ABY2TKP6</accession>
<dbReference type="SUPFAM" id="SSF116734">
    <property type="entry name" value="DNA methylase specificity domain"/>
    <property type="match status" value="2"/>
</dbReference>
<evidence type="ECO:0000313" key="4">
    <source>
        <dbReference type="Proteomes" id="UP000309584"/>
    </source>
</evidence>
<dbReference type="PANTHER" id="PTHR30408:SF12">
    <property type="entry name" value="TYPE I RESTRICTION ENZYME MJAVIII SPECIFICITY SUBUNIT"/>
    <property type="match status" value="1"/>
</dbReference>
<keyword evidence="2" id="KW-0238">DNA-binding</keyword>
<dbReference type="PANTHER" id="PTHR30408">
    <property type="entry name" value="TYPE-1 RESTRICTION ENZYME ECOKI SPECIFICITY PROTEIN"/>
    <property type="match status" value="1"/>
</dbReference>
<evidence type="ECO:0000256" key="1">
    <source>
        <dbReference type="ARBA" id="ARBA00022747"/>
    </source>
</evidence>
<dbReference type="InterPro" id="IPR044946">
    <property type="entry name" value="Restrct_endonuc_typeI_TRD_sf"/>
</dbReference>
<sequence>MSLNQNLQEKYPHLELSVLKLSEVKKDNESFRIDSEPFKKSNLYFNKNILYEKLSNIATINPSKNEISNLSQDTIVTFLSMQNLGNGFINYRESGQIVEFKNGYTYFMENDILIAKITPCMEHGKCAIATGLTNGIGFGSTEFNVFRIQDSRFLTAFVFCYLDRDSIRKTAADNMIGTSGRQRVPTAFYEKLIIPILPMSFQQEIEKMVKDSYKALEESKALYKKAEETLYLELGLDPLDPLKSIETKNQKNLNISIRSLKESFLKTGRLDSEYYQEKYEENNEIIKSINYGILNEFVSIKKSIEPGSEFYKDVGIPFVRVSNLSENGLSESDIFLDEKDFCLQYLKSLYPKKDTILFSKDGSVGIAYCVKEDKEIITSGAILHLHIKDKKKILPEYLTLFLNSVFVKLQAERDCGGSIISHWRVDDIKNILIAVLDFKIQEKISKYIEESFSLRKKSKELLDNAKIKVEQEIENLRN</sequence>
<dbReference type="CDD" id="cd17260">
    <property type="entry name" value="RMtype1_S_EcoEI-TRD1-CR1_like"/>
    <property type="match status" value="1"/>
</dbReference>
<reference evidence="3 4" key="1">
    <citation type="submission" date="2018-05" db="EMBL/GenBank/DDBJ databases">
        <title>Novel Campyloabacter and Helicobacter Species and Strains.</title>
        <authorList>
            <person name="Mannion A.J."/>
            <person name="Shen Z."/>
            <person name="Fox J.G."/>
        </authorList>
    </citation>
    <scope>NUCLEOTIDE SEQUENCE [LARGE SCALE GENOMIC DNA]</scope>
    <source>
        <strain evidence="4">MIT10-5678</strain>
    </source>
</reference>
<dbReference type="Gene3D" id="3.90.220.20">
    <property type="entry name" value="DNA methylase specificity domains"/>
    <property type="match status" value="2"/>
</dbReference>
<dbReference type="GO" id="GO:0032259">
    <property type="term" value="P:methylation"/>
    <property type="evidence" value="ECO:0007669"/>
    <property type="project" value="UniProtKB-KW"/>
</dbReference>
<keyword evidence="1" id="KW-0680">Restriction system</keyword>
<protein>
    <submittedName>
        <fullName evidence="3">DNA methylase</fullName>
    </submittedName>
</protein>
<gene>
    <name evidence="3" type="ORF">CQA75_02035</name>
</gene>